<feature type="domain" description="Dienelactone hydrolase" evidence="1">
    <location>
        <begin position="31"/>
        <end position="249"/>
    </location>
</feature>
<evidence type="ECO:0000313" key="3">
    <source>
        <dbReference type="Proteomes" id="UP000037122"/>
    </source>
</evidence>
<evidence type="ECO:0000313" key="2">
    <source>
        <dbReference type="EMBL" id="KND97503.1"/>
    </source>
</evidence>
<dbReference type="VEuPathDB" id="FungiDB:QG37_05893"/>
<comment type="caution">
    <text evidence="2">The sequence shown here is derived from an EMBL/GenBank/DDBJ whole genome shotgun (WGS) entry which is preliminary data.</text>
</comment>
<dbReference type="VEuPathDB" id="FungiDB:CJI96_0004829"/>
<proteinExistence type="predicted"/>
<sequence>MLIKETYHDVKTLDGTTMRIFVFHPVIPNYPRAKFPGVIVYSEIYQVTGPVARFAKDIAGQGFIAVAPSIYHNFESHEALAYDTEGTDRGNRYKIEKEVALYDEDNRLAIEYLELLPTFNGKIGATGMCLGGHLAFRAALDPRVNAAFCFFATDIHNHALGKGKNDDSLKRSKEITGELIMVFGDKDNHVPLEGRDLIRLTLRNNPTQLTFIEINEAQHAFIRDENSKDRYDAAVTGLCFQWLLELFNRRLKLDYGEHDGKDVVIENVC</sequence>
<dbReference type="InterPro" id="IPR002925">
    <property type="entry name" value="Dienelactn_hydro"/>
</dbReference>
<gene>
    <name evidence="2" type="ORF">QG37_05893</name>
</gene>
<dbReference type="PANTHER" id="PTHR47562:SF2">
    <property type="entry name" value="CARBOXYMETHYLENEBUTENOLIDASE-RELATED"/>
    <property type="match status" value="1"/>
</dbReference>
<dbReference type="EMBL" id="LGST01000041">
    <property type="protein sequence ID" value="KND97503.1"/>
    <property type="molecule type" value="Genomic_DNA"/>
</dbReference>
<name>A0A0L0NTZ2_CANAR</name>
<dbReference type="AlphaFoldDB" id="A0A0L0NTZ2"/>
<reference evidence="3" key="1">
    <citation type="journal article" date="2015" name="BMC Genomics">
        <title>Draft genome of a commonly misdiagnosed multidrug resistant pathogen Candida auris.</title>
        <authorList>
            <person name="Chatterjee S."/>
            <person name="Alampalli S.V."/>
            <person name="Nageshan R.K."/>
            <person name="Chettiar S.T."/>
            <person name="Joshi S."/>
            <person name="Tatu U.S."/>
        </authorList>
    </citation>
    <scope>NUCLEOTIDE SEQUENCE [LARGE SCALE GENOMIC DNA]</scope>
    <source>
        <strain evidence="3">6684</strain>
    </source>
</reference>
<dbReference type="VEuPathDB" id="FungiDB:CJI97_001871"/>
<dbReference type="GO" id="GO:0016787">
    <property type="term" value="F:hydrolase activity"/>
    <property type="evidence" value="ECO:0007669"/>
    <property type="project" value="InterPro"/>
</dbReference>
<dbReference type="Pfam" id="PF01738">
    <property type="entry name" value="DLH"/>
    <property type="match status" value="1"/>
</dbReference>
<dbReference type="SUPFAM" id="SSF53474">
    <property type="entry name" value="alpha/beta-Hydrolases"/>
    <property type="match status" value="1"/>
</dbReference>
<dbReference type="Gene3D" id="3.40.50.1820">
    <property type="entry name" value="alpha/beta hydrolase"/>
    <property type="match status" value="1"/>
</dbReference>
<dbReference type="InterPro" id="IPR029058">
    <property type="entry name" value="AB_hydrolase_fold"/>
</dbReference>
<accession>A0A0L0NTZ2</accession>
<dbReference type="Proteomes" id="UP000037122">
    <property type="component" value="Unassembled WGS sequence"/>
</dbReference>
<dbReference type="VEuPathDB" id="FungiDB:CJJ07_004332"/>
<dbReference type="PANTHER" id="PTHR47562">
    <property type="match status" value="1"/>
</dbReference>
<organism evidence="2 3">
    <name type="scientific">Candidozyma auris</name>
    <name type="common">Yeast</name>
    <name type="synonym">Candida auris</name>
    <dbReference type="NCBI Taxonomy" id="498019"/>
    <lineage>
        <taxon>Eukaryota</taxon>
        <taxon>Fungi</taxon>
        <taxon>Dikarya</taxon>
        <taxon>Ascomycota</taxon>
        <taxon>Saccharomycotina</taxon>
        <taxon>Pichiomycetes</taxon>
        <taxon>Metschnikowiaceae</taxon>
        <taxon>Candidozyma</taxon>
    </lineage>
</organism>
<dbReference type="VEuPathDB" id="FungiDB:B9J08_002328"/>
<dbReference type="VEuPathDB" id="FungiDB:CJJ09_005421"/>
<evidence type="ECO:0000259" key="1">
    <source>
        <dbReference type="Pfam" id="PF01738"/>
    </source>
</evidence>
<protein>
    <recommendedName>
        <fullName evidence="1">Dienelactone hydrolase domain-containing protein</fullName>
    </recommendedName>
</protein>